<dbReference type="InterPro" id="IPR031322">
    <property type="entry name" value="Shikimate/glucono_kinase"/>
</dbReference>
<evidence type="ECO:0000256" key="8">
    <source>
        <dbReference type="ARBA" id="ARBA00023064"/>
    </source>
</evidence>
<keyword evidence="4 10" id="KW-0808">Transferase</keyword>
<name>A0A558GLX4_9CORY</name>
<evidence type="ECO:0000313" key="11">
    <source>
        <dbReference type="EMBL" id="TVU57793.1"/>
    </source>
</evidence>
<protein>
    <recommendedName>
        <fullName evidence="3 10">Gluconokinase</fullName>
        <ecNumber evidence="3 10">2.7.1.12</ecNumber>
    </recommendedName>
</protein>
<evidence type="ECO:0000256" key="6">
    <source>
        <dbReference type="ARBA" id="ARBA00022777"/>
    </source>
</evidence>
<organism evidence="11 12">
    <name type="scientific">Corynebacterium aurimucosum</name>
    <dbReference type="NCBI Taxonomy" id="169292"/>
    <lineage>
        <taxon>Bacteria</taxon>
        <taxon>Bacillati</taxon>
        <taxon>Actinomycetota</taxon>
        <taxon>Actinomycetes</taxon>
        <taxon>Mycobacteriales</taxon>
        <taxon>Corynebacteriaceae</taxon>
        <taxon>Corynebacterium</taxon>
    </lineage>
</organism>
<dbReference type="NCBIfam" id="TIGR01313">
    <property type="entry name" value="therm_gnt_kin"/>
    <property type="match status" value="1"/>
</dbReference>
<dbReference type="Gene3D" id="3.40.50.300">
    <property type="entry name" value="P-loop containing nucleotide triphosphate hydrolases"/>
    <property type="match status" value="1"/>
</dbReference>
<dbReference type="PANTHER" id="PTHR43442">
    <property type="entry name" value="GLUCONOKINASE-RELATED"/>
    <property type="match status" value="1"/>
</dbReference>
<proteinExistence type="inferred from homology"/>
<dbReference type="Proteomes" id="UP000320531">
    <property type="component" value="Unassembled WGS sequence"/>
</dbReference>
<comment type="catalytic activity">
    <reaction evidence="9 10">
        <text>D-gluconate + ATP = 6-phospho-D-gluconate + ADP + H(+)</text>
        <dbReference type="Rhea" id="RHEA:19433"/>
        <dbReference type="ChEBI" id="CHEBI:15378"/>
        <dbReference type="ChEBI" id="CHEBI:18391"/>
        <dbReference type="ChEBI" id="CHEBI:30616"/>
        <dbReference type="ChEBI" id="CHEBI:58759"/>
        <dbReference type="ChEBI" id="CHEBI:456216"/>
        <dbReference type="EC" id="2.7.1.12"/>
    </reaction>
</comment>
<keyword evidence="5 10" id="KW-0547">Nucleotide-binding</keyword>
<evidence type="ECO:0000256" key="7">
    <source>
        <dbReference type="ARBA" id="ARBA00022840"/>
    </source>
</evidence>
<dbReference type="EC" id="2.7.1.12" evidence="3 10"/>
<gene>
    <name evidence="11" type="ORF">FQK23_00550</name>
</gene>
<sequence length="164" mass="17857">MMHKHVVIMGVSSCGKSTVGELLAQHTGLPFQDGDDMHPAANIEKMASGQALDDDDRKPWLESIGRFLADQEGGAIVGCSALKHSYRELIRAAAPDTVFVHLHGSYELLKERMSQRSGHFMPVSLLDSQFETLEELRPEEAGVVLDVSATPEKLAAAAAEYLRA</sequence>
<comment type="pathway">
    <text evidence="1">Carbohydrate acid metabolism.</text>
</comment>
<dbReference type="EMBL" id="VMTY01000001">
    <property type="protein sequence ID" value="TVU57793.1"/>
    <property type="molecule type" value="Genomic_DNA"/>
</dbReference>
<dbReference type="InterPro" id="IPR006001">
    <property type="entry name" value="Therm_gnt_kin"/>
</dbReference>
<evidence type="ECO:0000256" key="5">
    <source>
        <dbReference type="ARBA" id="ARBA00022741"/>
    </source>
</evidence>
<dbReference type="GO" id="GO:0005524">
    <property type="term" value="F:ATP binding"/>
    <property type="evidence" value="ECO:0007669"/>
    <property type="project" value="UniProtKB-KW"/>
</dbReference>
<keyword evidence="7 10" id="KW-0067">ATP-binding</keyword>
<dbReference type="AlphaFoldDB" id="A0A558GLX4"/>
<dbReference type="GO" id="GO:0046316">
    <property type="term" value="F:gluconokinase activity"/>
    <property type="evidence" value="ECO:0007669"/>
    <property type="project" value="UniProtKB-EC"/>
</dbReference>
<dbReference type="RefSeq" id="WP_083313793.1">
    <property type="nucleotide sequence ID" value="NZ_JAHLMD010000007.1"/>
</dbReference>
<keyword evidence="8" id="KW-0311">Gluconate utilization</keyword>
<comment type="caution">
    <text evidence="11">The sequence shown here is derived from an EMBL/GenBank/DDBJ whole genome shotgun (WGS) entry which is preliminary data.</text>
</comment>
<evidence type="ECO:0000256" key="4">
    <source>
        <dbReference type="ARBA" id="ARBA00022679"/>
    </source>
</evidence>
<dbReference type="PANTHER" id="PTHR43442:SF3">
    <property type="entry name" value="GLUCONOKINASE-RELATED"/>
    <property type="match status" value="1"/>
</dbReference>
<dbReference type="SUPFAM" id="SSF52540">
    <property type="entry name" value="P-loop containing nucleoside triphosphate hydrolases"/>
    <property type="match status" value="1"/>
</dbReference>
<dbReference type="Pfam" id="PF01202">
    <property type="entry name" value="SKI"/>
    <property type="match status" value="1"/>
</dbReference>
<evidence type="ECO:0000313" key="12">
    <source>
        <dbReference type="Proteomes" id="UP000320531"/>
    </source>
</evidence>
<accession>A0A558GLX4</accession>
<evidence type="ECO:0000256" key="10">
    <source>
        <dbReference type="RuleBase" id="RU363066"/>
    </source>
</evidence>
<evidence type="ECO:0000256" key="9">
    <source>
        <dbReference type="ARBA" id="ARBA00048090"/>
    </source>
</evidence>
<dbReference type="GO" id="GO:0019521">
    <property type="term" value="P:D-gluconate metabolic process"/>
    <property type="evidence" value="ECO:0007669"/>
    <property type="project" value="UniProtKB-KW"/>
</dbReference>
<comment type="similarity">
    <text evidence="2 10">Belongs to the gluconokinase GntK/GntV family.</text>
</comment>
<reference evidence="11 12" key="1">
    <citation type="submission" date="2019-07" db="EMBL/GenBank/DDBJ databases">
        <title>Draft genome of C. aurimucosum strain 14-2523.</title>
        <authorList>
            <person name="Pacheco L.G.C."/>
            <person name="Aguiar E.R.G.R."/>
            <person name="Navas J."/>
            <person name="Santos C.S."/>
            <person name="Rocha D.J.P.G."/>
        </authorList>
    </citation>
    <scope>NUCLEOTIDE SEQUENCE [LARGE SCALE GENOMIC DNA]</scope>
    <source>
        <strain evidence="11 12">14-2523</strain>
    </source>
</reference>
<evidence type="ECO:0000256" key="2">
    <source>
        <dbReference type="ARBA" id="ARBA00008420"/>
    </source>
</evidence>
<keyword evidence="6 10" id="KW-0418">Kinase</keyword>
<evidence type="ECO:0000256" key="3">
    <source>
        <dbReference type="ARBA" id="ARBA00012054"/>
    </source>
</evidence>
<dbReference type="GO" id="GO:0005737">
    <property type="term" value="C:cytoplasm"/>
    <property type="evidence" value="ECO:0007669"/>
    <property type="project" value="TreeGrafter"/>
</dbReference>
<dbReference type="FunFam" id="3.40.50.300:FF:000522">
    <property type="entry name" value="Gluconokinase"/>
    <property type="match status" value="1"/>
</dbReference>
<dbReference type="InterPro" id="IPR027417">
    <property type="entry name" value="P-loop_NTPase"/>
</dbReference>
<evidence type="ECO:0000256" key="1">
    <source>
        <dbReference type="ARBA" id="ARBA00004761"/>
    </source>
</evidence>
<dbReference type="CDD" id="cd02021">
    <property type="entry name" value="GntK"/>
    <property type="match status" value="1"/>
</dbReference>